<sequence>MALDESCYSYRETPASTPSASSLFDSWNEGAAYDAMAEACVLFQQREKKNETGEGGLKRGEGTYNEFSLQCLLQGEEGELQQKLDLLHRNAICFSDCWDDYEWTDMIFFQDNRSASNALDMKTSSSSSKQLSVRMYTAPDTMKGLCAVRSKEEGTLVKKAASRRKCNMVRVTEIVSSSGILDVLRCLGFRQITQVFVKARVYLSKVGTPNSTILLVQRHYSDPEYSSPLSLRKRGRAEPVGGWLIEAKARCEGDGPVAATTDFNLFNYAANFGPLLNLRRVEDNALAEAERELLHSSHPRRL</sequence>
<dbReference type="Proteomes" id="UP000028828">
    <property type="component" value="Unassembled WGS sequence"/>
</dbReference>
<dbReference type="OrthoDB" id="329332at2759"/>
<name>A0A086JAY9_TOXGO</name>
<accession>A0A086JAY9</accession>
<dbReference type="EMBL" id="AEYI02002186">
    <property type="protein sequence ID" value="KFG29307.1"/>
    <property type="molecule type" value="Genomic_DNA"/>
</dbReference>
<dbReference type="AlphaFoldDB" id="A0A086JAY9"/>
<evidence type="ECO:0000313" key="1">
    <source>
        <dbReference type="EMBL" id="KFG29307.1"/>
    </source>
</evidence>
<proteinExistence type="predicted"/>
<reference evidence="1" key="1">
    <citation type="submission" date="2014-03" db="EMBL/GenBank/DDBJ databases">
        <authorList>
            <person name="Sibley D."/>
            <person name="Venepally P."/>
            <person name="Karamycheva S."/>
            <person name="Hadjithomas M."/>
            <person name="Khan A."/>
            <person name="Brunk B."/>
            <person name="Roos D."/>
            <person name="Caler E."/>
            <person name="Lorenzi H."/>
        </authorList>
    </citation>
    <scope>NUCLEOTIDE SEQUENCE [LARGE SCALE GENOMIC DNA]</scope>
    <source>
        <strain evidence="1">P89</strain>
    </source>
</reference>
<dbReference type="VEuPathDB" id="ToxoDB:TGP89_208800"/>
<comment type="caution">
    <text evidence="1">The sequence shown here is derived from an EMBL/GenBank/DDBJ whole genome shotgun (WGS) entry which is preliminary data.</text>
</comment>
<protein>
    <submittedName>
        <fullName evidence="1">Mediator complex subunit MED18</fullName>
    </submittedName>
</protein>
<gene>
    <name evidence="1" type="ORF">TGP89_208800</name>
</gene>
<organism evidence="1">
    <name type="scientific">Toxoplasma gondii p89</name>
    <dbReference type="NCBI Taxonomy" id="943119"/>
    <lineage>
        <taxon>Eukaryota</taxon>
        <taxon>Sar</taxon>
        <taxon>Alveolata</taxon>
        <taxon>Apicomplexa</taxon>
        <taxon>Conoidasida</taxon>
        <taxon>Coccidia</taxon>
        <taxon>Eucoccidiorida</taxon>
        <taxon>Eimeriorina</taxon>
        <taxon>Sarcocystidae</taxon>
        <taxon>Toxoplasma</taxon>
    </lineage>
</organism>